<feature type="transmembrane region" description="Helical" evidence="5">
    <location>
        <begin position="375"/>
        <end position="396"/>
    </location>
</feature>
<dbReference type="GO" id="GO:0022857">
    <property type="term" value="F:transmembrane transporter activity"/>
    <property type="evidence" value="ECO:0007669"/>
    <property type="project" value="InterPro"/>
</dbReference>
<organism evidence="7 8">
    <name type="scientific">Melanomma pulvis-pyrius CBS 109.77</name>
    <dbReference type="NCBI Taxonomy" id="1314802"/>
    <lineage>
        <taxon>Eukaryota</taxon>
        <taxon>Fungi</taxon>
        <taxon>Dikarya</taxon>
        <taxon>Ascomycota</taxon>
        <taxon>Pezizomycotina</taxon>
        <taxon>Dothideomycetes</taxon>
        <taxon>Pleosporomycetidae</taxon>
        <taxon>Pleosporales</taxon>
        <taxon>Melanommataceae</taxon>
        <taxon>Melanomma</taxon>
    </lineage>
</organism>
<dbReference type="InterPro" id="IPR036259">
    <property type="entry name" value="MFS_trans_sf"/>
</dbReference>
<feature type="transmembrane region" description="Helical" evidence="5">
    <location>
        <begin position="74"/>
        <end position="95"/>
    </location>
</feature>
<keyword evidence="4 5" id="KW-0472">Membrane</keyword>
<dbReference type="AlphaFoldDB" id="A0A6A6X4A0"/>
<reference evidence="7" key="1">
    <citation type="journal article" date="2020" name="Stud. Mycol.">
        <title>101 Dothideomycetes genomes: a test case for predicting lifestyles and emergence of pathogens.</title>
        <authorList>
            <person name="Haridas S."/>
            <person name="Albert R."/>
            <person name="Binder M."/>
            <person name="Bloem J."/>
            <person name="Labutti K."/>
            <person name="Salamov A."/>
            <person name="Andreopoulos B."/>
            <person name="Baker S."/>
            <person name="Barry K."/>
            <person name="Bills G."/>
            <person name="Bluhm B."/>
            <person name="Cannon C."/>
            <person name="Castanera R."/>
            <person name="Culley D."/>
            <person name="Daum C."/>
            <person name="Ezra D."/>
            <person name="Gonzalez J."/>
            <person name="Henrissat B."/>
            <person name="Kuo A."/>
            <person name="Liang C."/>
            <person name="Lipzen A."/>
            <person name="Lutzoni F."/>
            <person name="Magnuson J."/>
            <person name="Mondo S."/>
            <person name="Nolan M."/>
            <person name="Ohm R."/>
            <person name="Pangilinan J."/>
            <person name="Park H.-J."/>
            <person name="Ramirez L."/>
            <person name="Alfaro M."/>
            <person name="Sun H."/>
            <person name="Tritt A."/>
            <person name="Yoshinaga Y."/>
            <person name="Zwiers L.-H."/>
            <person name="Turgeon B."/>
            <person name="Goodwin S."/>
            <person name="Spatafora J."/>
            <person name="Crous P."/>
            <person name="Grigoriev I."/>
        </authorList>
    </citation>
    <scope>NUCLEOTIDE SEQUENCE</scope>
    <source>
        <strain evidence="7">CBS 109.77</strain>
    </source>
</reference>
<dbReference type="PANTHER" id="PTHR23502">
    <property type="entry name" value="MAJOR FACILITATOR SUPERFAMILY"/>
    <property type="match status" value="1"/>
</dbReference>
<dbReference type="OrthoDB" id="2585655at2759"/>
<dbReference type="InterPro" id="IPR020846">
    <property type="entry name" value="MFS_dom"/>
</dbReference>
<feature type="transmembrane region" description="Helical" evidence="5">
    <location>
        <begin position="107"/>
        <end position="127"/>
    </location>
</feature>
<proteinExistence type="predicted"/>
<feature type="transmembrane region" description="Helical" evidence="5">
    <location>
        <begin position="227"/>
        <end position="246"/>
    </location>
</feature>
<evidence type="ECO:0000256" key="3">
    <source>
        <dbReference type="ARBA" id="ARBA00022989"/>
    </source>
</evidence>
<dbReference type="EMBL" id="MU002044">
    <property type="protein sequence ID" value="KAF2790974.1"/>
    <property type="molecule type" value="Genomic_DNA"/>
</dbReference>
<dbReference type="Proteomes" id="UP000799757">
    <property type="component" value="Unassembled WGS sequence"/>
</dbReference>
<evidence type="ECO:0000259" key="6">
    <source>
        <dbReference type="PROSITE" id="PS50850"/>
    </source>
</evidence>
<gene>
    <name evidence="7" type="ORF">K505DRAFT_351602</name>
</gene>
<feature type="transmembrane region" description="Helical" evidence="5">
    <location>
        <begin position="474"/>
        <end position="495"/>
    </location>
</feature>
<feature type="transmembrane region" description="Helical" evidence="5">
    <location>
        <begin position="440"/>
        <end position="462"/>
    </location>
</feature>
<feature type="transmembrane region" description="Helical" evidence="5">
    <location>
        <begin position="293"/>
        <end position="314"/>
    </location>
</feature>
<keyword evidence="8" id="KW-1185">Reference proteome</keyword>
<feature type="transmembrane region" description="Helical" evidence="5">
    <location>
        <begin position="412"/>
        <end position="433"/>
    </location>
</feature>
<accession>A0A6A6X4A0</accession>
<comment type="subcellular location">
    <subcellularLocation>
        <location evidence="1">Membrane</location>
        <topology evidence="1">Multi-pass membrane protein</topology>
    </subcellularLocation>
</comment>
<feature type="domain" description="Major facilitator superfamily (MFS) profile" evidence="6">
    <location>
        <begin position="73"/>
        <end position="498"/>
    </location>
</feature>
<evidence type="ECO:0000313" key="8">
    <source>
        <dbReference type="Proteomes" id="UP000799757"/>
    </source>
</evidence>
<keyword evidence="3 5" id="KW-1133">Transmembrane helix</keyword>
<evidence type="ECO:0000256" key="4">
    <source>
        <dbReference type="ARBA" id="ARBA00023136"/>
    </source>
</evidence>
<dbReference type="GO" id="GO:0005886">
    <property type="term" value="C:plasma membrane"/>
    <property type="evidence" value="ECO:0007669"/>
    <property type="project" value="TreeGrafter"/>
</dbReference>
<dbReference type="FunFam" id="1.20.1250.20:FF:000318">
    <property type="entry name" value="MFS multidrug transporter, putative"/>
    <property type="match status" value="1"/>
</dbReference>
<evidence type="ECO:0000256" key="2">
    <source>
        <dbReference type="ARBA" id="ARBA00022692"/>
    </source>
</evidence>
<dbReference type="InterPro" id="IPR011701">
    <property type="entry name" value="MFS"/>
</dbReference>
<dbReference type="PROSITE" id="PS50850">
    <property type="entry name" value="MFS"/>
    <property type="match status" value="1"/>
</dbReference>
<evidence type="ECO:0000256" key="5">
    <source>
        <dbReference type="SAM" id="Phobius"/>
    </source>
</evidence>
<keyword evidence="2 5" id="KW-0812">Transmembrane</keyword>
<feature type="transmembrane region" description="Helical" evidence="5">
    <location>
        <begin position="197"/>
        <end position="221"/>
    </location>
</feature>
<sequence>MEKTEPHQNGLEEHDLEHAATQATYLAPTEIENLPEDHRQYLLARHGTLELDPVPTFSDADPYNWPGWKKIANLLLVAFHACMSTFTAAAIIPAYEAIALDLNTTLQGASYLTSLQIAILGGAPLFWRPLSTRYGRRPILLISLIGSLAFNIGCALAQSYDTMAACRAFTAFFISPAAAIGSAVVVETFFKQDRARYMGIWTLMITLGVPLAPFIFGFVAYHVGYRWIYWILAIINGVHFIMYIFLGPETRFLRHGVAHTAPVLQESYYKFRRIDTTPFTALEFISPLRMAKYPCVVIPAVAYAMVFLFASVLITVEIPQLFAEKFHFNAQQLGLQLIAIIIGSIIGEQVGGYASDYWMTFRGKRIASRRPAPEVRLWLSYFGYALSICGVVVFLVRIEQAPAGHWNVTPDIGAAIAAAGNQIVTTILITYAVDCYPDEAGSIGVFITFVRQIWGFIGPFWFPPMFKNVGIANSAGIVTALLVAISFVPTVVLQLKAHAMRGDMRARI</sequence>
<evidence type="ECO:0000313" key="7">
    <source>
        <dbReference type="EMBL" id="KAF2790974.1"/>
    </source>
</evidence>
<dbReference type="SUPFAM" id="SSF103473">
    <property type="entry name" value="MFS general substrate transporter"/>
    <property type="match status" value="1"/>
</dbReference>
<feature type="transmembrane region" description="Helical" evidence="5">
    <location>
        <begin position="172"/>
        <end position="190"/>
    </location>
</feature>
<protein>
    <submittedName>
        <fullName evidence="7">MFS general substrate transporter</fullName>
    </submittedName>
</protein>
<dbReference type="Gene3D" id="1.20.1250.20">
    <property type="entry name" value="MFS general substrate transporter like domains"/>
    <property type="match status" value="1"/>
</dbReference>
<feature type="transmembrane region" description="Helical" evidence="5">
    <location>
        <begin position="334"/>
        <end position="354"/>
    </location>
</feature>
<dbReference type="PANTHER" id="PTHR23502:SF2">
    <property type="entry name" value="TRANSPORTER, PUTATIVE (AFU_ORTHOLOGUE AFUA_2G08910)-RELATED"/>
    <property type="match status" value="1"/>
</dbReference>
<name>A0A6A6X4A0_9PLEO</name>
<feature type="transmembrane region" description="Helical" evidence="5">
    <location>
        <begin position="139"/>
        <end position="160"/>
    </location>
</feature>
<dbReference type="Pfam" id="PF07690">
    <property type="entry name" value="MFS_1"/>
    <property type="match status" value="1"/>
</dbReference>
<evidence type="ECO:0000256" key="1">
    <source>
        <dbReference type="ARBA" id="ARBA00004141"/>
    </source>
</evidence>